<keyword evidence="3" id="KW-1185">Reference proteome</keyword>
<accession>A0ABS3YH44</accession>
<dbReference type="Proteomes" id="UP000679126">
    <property type="component" value="Unassembled WGS sequence"/>
</dbReference>
<feature type="chain" id="PRO_5046309102" description="Lipocalin-like domain-containing protein" evidence="1">
    <location>
        <begin position="22"/>
        <end position="136"/>
    </location>
</feature>
<name>A0ABS3YH44_9BACT</name>
<dbReference type="PROSITE" id="PS51257">
    <property type="entry name" value="PROKAR_LIPOPROTEIN"/>
    <property type="match status" value="1"/>
</dbReference>
<protein>
    <recommendedName>
        <fullName evidence="4">Lipocalin-like domain-containing protein</fullName>
    </recommendedName>
</protein>
<comment type="caution">
    <text evidence="2">The sequence shown here is derived from an EMBL/GenBank/DDBJ whole genome shotgun (WGS) entry which is preliminary data.</text>
</comment>
<reference evidence="3" key="1">
    <citation type="submission" date="2021-03" db="EMBL/GenBank/DDBJ databases">
        <title>Assistant Professor.</title>
        <authorList>
            <person name="Huq M.A."/>
        </authorList>
    </citation>
    <scope>NUCLEOTIDE SEQUENCE [LARGE SCALE GENOMIC DNA]</scope>
    <source>
        <strain evidence="3">MAH-28</strain>
    </source>
</reference>
<dbReference type="RefSeq" id="WP_209147118.1">
    <property type="nucleotide sequence ID" value="NZ_JAGHKP010000003.1"/>
</dbReference>
<feature type="signal peptide" evidence="1">
    <location>
        <begin position="1"/>
        <end position="21"/>
    </location>
</feature>
<evidence type="ECO:0000313" key="2">
    <source>
        <dbReference type="EMBL" id="MBO9153996.1"/>
    </source>
</evidence>
<evidence type="ECO:0008006" key="4">
    <source>
        <dbReference type="Google" id="ProtNLM"/>
    </source>
</evidence>
<evidence type="ECO:0000313" key="3">
    <source>
        <dbReference type="Proteomes" id="UP000679126"/>
    </source>
</evidence>
<evidence type="ECO:0000256" key="1">
    <source>
        <dbReference type="SAM" id="SignalP"/>
    </source>
</evidence>
<sequence length="136" mass="15596">MKITTLSTLLFVLLLSAGCKKDDPPFPSIAGTWEIRESFDVWEHIMYDPGNGNRLVFEKGHYAVYSGGGLSDTGPYLAEDQRPEEAPETRFRLLLNPRIKDREHTLYYEFDEKGRLMLMPDPGFTDGGLVYYEKIK</sequence>
<keyword evidence="1" id="KW-0732">Signal</keyword>
<proteinExistence type="predicted"/>
<organism evidence="2 3">
    <name type="scientific">Chitinophaga chungangae</name>
    <dbReference type="NCBI Taxonomy" id="2821488"/>
    <lineage>
        <taxon>Bacteria</taxon>
        <taxon>Pseudomonadati</taxon>
        <taxon>Bacteroidota</taxon>
        <taxon>Chitinophagia</taxon>
        <taxon>Chitinophagales</taxon>
        <taxon>Chitinophagaceae</taxon>
        <taxon>Chitinophaga</taxon>
    </lineage>
</organism>
<gene>
    <name evidence="2" type="ORF">J7I43_17345</name>
</gene>
<dbReference type="EMBL" id="JAGHKP010000003">
    <property type="protein sequence ID" value="MBO9153996.1"/>
    <property type="molecule type" value="Genomic_DNA"/>
</dbReference>